<protein>
    <submittedName>
        <fullName evidence="3">Putative secreted protein</fullName>
    </submittedName>
</protein>
<sequence length="75" mass="8301">MWQSFLLKWLLVSAWLVPGKISEAEVVTLCILHTTVTSQLVLSLFPSFGFLVVAFSFVTSCGQLKCFSNVLVTAF</sequence>
<keyword evidence="2" id="KW-0732">Signal</keyword>
<feature type="transmembrane region" description="Helical" evidence="1">
    <location>
        <begin position="40"/>
        <end position="58"/>
    </location>
</feature>
<feature type="signal peptide" evidence="2">
    <location>
        <begin position="1"/>
        <end position="24"/>
    </location>
</feature>
<keyword evidence="1" id="KW-1133">Transmembrane helix</keyword>
<keyword evidence="1" id="KW-0812">Transmembrane</keyword>
<feature type="chain" id="PRO_5025566466" evidence="2">
    <location>
        <begin position="25"/>
        <end position="75"/>
    </location>
</feature>
<evidence type="ECO:0000256" key="2">
    <source>
        <dbReference type="SAM" id="SignalP"/>
    </source>
</evidence>
<accession>A0A6B0U2K9</accession>
<proteinExistence type="predicted"/>
<evidence type="ECO:0000313" key="3">
    <source>
        <dbReference type="EMBL" id="MXU83427.1"/>
    </source>
</evidence>
<organism evidence="3">
    <name type="scientific">Ixodes ricinus</name>
    <name type="common">Common tick</name>
    <name type="synonym">Acarus ricinus</name>
    <dbReference type="NCBI Taxonomy" id="34613"/>
    <lineage>
        <taxon>Eukaryota</taxon>
        <taxon>Metazoa</taxon>
        <taxon>Ecdysozoa</taxon>
        <taxon>Arthropoda</taxon>
        <taxon>Chelicerata</taxon>
        <taxon>Arachnida</taxon>
        <taxon>Acari</taxon>
        <taxon>Parasitiformes</taxon>
        <taxon>Ixodida</taxon>
        <taxon>Ixodoidea</taxon>
        <taxon>Ixodidae</taxon>
        <taxon>Ixodinae</taxon>
        <taxon>Ixodes</taxon>
    </lineage>
</organism>
<dbReference type="EMBL" id="GIFC01001344">
    <property type="protein sequence ID" value="MXU83427.1"/>
    <property type="molecule type" value="Transcribed_RNA"/>
</dbReference>
<evidence type="ECO:0000256" key="1">
    <source>
        <dbReference type="SAM" id="Phobius"/>
    </source>
</evidence>
<keyword evidence="1" id="KW-0472">Membrane</keyword>
<name>A0A6B0U2K9_IXORI</name>
<reference evidence="3" key="1">
    <citation type="submission" date="2019-12" db="EMBL/GenBank/DDBJ databases">
        <title>An insight into the sialome of adult female Ixodes ricinus ticks feeding for 6 days.</title>
        <authorList>
            <person name="Perner J."/>
            <person name="Ribeiro J.M.C."/>
        </authorList>
    </citation>
    <scope>NUCLEOTIDE SEQUENCE</scope>
    <source>
        <strain evidence="3">Semi-engorged</strain>
        <tissue evidence="3">Salivary glands</tissue>
    </source>
</reference>
<dbReference type="AlphaFoldDB" id="A0A6B0U2K9"/>